<evidence type="ECO:0000256" key="5">
    <source>
        <dbReference type="RuleBase" id="RU000632"/>
    </source>
</evidence>
<feature type="compositionally biased region" description="Basic and acidic residues" evidence="6">
    <location>
        <begin position="157"/>
        <end position="195"/>
    </location>
</feature>
<dbReference type="HAMAP" id="MF_00576">
    <property type="entry name" value="Gas_vesicle_A"/>
    <property type="match status" value="1"/>
</dbReference>
<evidence type="ECO:0000256" key="4">
    <source>
        <dbReference type="HAMAP-Rule" id="MF_00576"/>
    </source>
</evidence>
<dbReference type="Pfam" id="PF00741">
    <property type="entry name" value="Gas_vesicle"/>
    <property type="match status" value="1"/>
</dbReference>
<dbReference type="InterPro" id="IPR018493">
    <property type="entry name" value="GvpA-like_CS"/>
</dbReference>
<evidence type="ECO:0000256" key="1">
    <source>
        <dbReference type="ARBA" id="ARBA00022987"/>
    </source>
</evidence>
<dbReference type="InterPro" id="IPR000638">
    <property type="entry name" value="Gas-vesicle_GvpA-like"/>
</dbReference>
<dbReference type="RefSeq" id="WP_108952163.1">
    <property type="nucleotide sequence ID" value="NZ_BEVZ01000002.1"/>
</dbReference>
<gene>
    <name evidence="7" type="primary">gvpJ</name>
    <name evidence="4" type="synonym">gvpA</name>
    <name evidence="7" type="ORF">AB0E65_20750</name>
</gene>
<proteinExistence type="inferred from homology"/>
<evidence type="ECO:0000313" key="7">
    <source>
        <dbReference type="EMBL" id="MEU3556619.1"/>
    </source>
</evidence>
<dbReference type="NCBIfam" id="NF006872">
    <property type="entry name" value="PRK09368.1"/>
    <property type="match status" value="1"/>
</dbReference>
<keyword evidence="1 4" id="KW-0304">Gas vesicle</keyword>
<keyword evidence="8" id="KW-1185">Reference proteome</keyword>
<comment type="subcellular location">
    <subcellularLocation>
        <location evidence="2 4 5">Gas vesicle shell</location>
    </subcellularLocation>
</comment>
<evidence type="ECO:0000313" key="8">
    <source>
        <dbReference type="Proteomes" id="UP001550850"/>
    </source>
</evidence>
<organism evidence="7 8">
    <name type="scientific">Streptomyces fragilis</name>
    <dbReference type="NCBI Taxonomy" id="67301"/>
    <lineage>
        <taxon>Bacteria</taxon>
        <taxon>Bacillati</taxon>
        <taxon>Actinomycetota</taxon>
        <taxon>Actinomycetes</taxon>
        <taxon>Kitasatosporales</taxon>
        <taxon>Streptomycetaceae</taxon>
        <taxon>Streptomyces</taxon>
    </lineage>
</organism>
<comment type="function">
    <text evidence="4 5">Gas vesicles are hollow, gas filled proteinaceous nanostructures found in some microorganisms. During planktonic growth they allow positioning of the organism at a favorable depth for light or nutrient acquisition. GvpA forms the protein shell.</text>
</comment>
<sequence>MTVVTPSPYADELACVPRAGTLYDVLDLILDRGMVIDVFVRVSLVGIEIIKIDARIVVASVDTYLRFAEACNRLDLERTSRSKTVPELFGGGAVGRTAVKAGARKAGRSLGDKVRGVLGTDAPADEDAEDAGYAEGAADEDLGEEEYEERPRQRRRRADDDRRRPAGAARDRGRDRDRDRERDRDRPRARRRSEA</sequence>
<dbReference type="PROSITE" id="PS00669">
    <property type="entry name" value="GAS_VESICLE_A_2"/>
    <property type="match status" value="1"/>
</dbReference>
<dbReference type="PANTHER" id="PTHR35344:SF4">
    <property type="entry name" value="GAS VESICLE PROTEIN A1"/>
    <property type="match status" value="1"/>
</dbReference>
<dbReference type="PANTHER" id="PTHR35344">
    <property type="entry name" value="GAS VESICLE STRUCTURAL PROTEIN 2-RELATED"/>
    <property type="match status" value="1"/>
</dbReference>
<dbReference type="EMBL" id="JBEZUR010000036">
    <property type="protein sequence ID" value="MEU3556619.1"/>
    <property type="molecule type" value="Genomic_DNA"/>
</dbReference>
<accession>A0ABV2YLL1</accession>
<feature type="compositionally biased region" description="Acidic residues" evidence="6">
    <location>
        <begin position="123"/>
        <end position="148"/>
    </location>
</feature>
<feature type="region of interest" description="Disordered" evidence="6">
    <location>
        <begin position="114"/>
        <end position="195"/>
    </location>
</feature>
<name>A0ABV2YLL1_9ACTN</name>
<reference evidence="7 8" key="1">
    <citation type="submission" date="2024-06" db="EMBL/GenBank/DDBJ databases">
        <title>The Natural Products Discovery Center: Release of the First 8490 Sequenced Strains for Exploring Actinobacteria Biosynthetic Diversity.</title>
        <authorList>
            <person name="Kalkreuter E."/>
            <person name="Kautsar S.A."/>
            <person name="Yang D."/>
            <person name="Bader C.D."/>
            <person name="Teijaro C.N."/>
            <person name="Fluegel L."/>
            <person name="Davis C.M."/>
            <person name="Simpson J.R."/>
            <person name="Lauterbach L."/>
            <person name="Steele A.D."/>
            <person name="Gui C."/>
            <person name="Meng S."/>
            <person name="Li G."/>
            <person name="Viehrig K."/>
            <person name="Ye F."/>
            <person name="Su P."/>
            <person name="Kiefer A.F."/>
            <person name="Nichols A."/>
            <person name="Cepeda A.J."/>
            <person name="Yan W."/>
            <person name="Fan B."/>
            <person name="Jiang Y."/>
            <person name="Adhikari A."/>
            <person name="Zheng C.-J."/>
            <person name="Schuster L."/>
            <person name="Cowan T.M."/>
            <person name="Smanski M.J."/>
            <person name="Chevrette M.G."/>
            <person name="De Carvalho L.P.S."/>
            <person name="Shen B."/>
        </authorList>
    </citation>
    <scope>NUCLEOTIDE SEQUENCE [LARGE SCALE GENOMIC DNA]</scope>
    <source>
        <strain evidence="7 8">NPDC038104</strain>
    </source>
</reference>
<evidence type="ECO:0000256" key="2">
    <source>
        <dbReference type="ARBA" id="ARBA00035629"/>
    </source>
</evidence>
<protein>
    <recommendedName>
        <fullName evidence="4">Gas vesicle protein A</fullName>
        <shortName evidence="4">GVP</shortName>
    </recommendedName>
</protein>
<evidence type="ECO:0000256" key="6">
    <source>
        <dbReference type="SAM" id="MobiDB-lite"/>
    </source>
</evidence>
<dbReference type="Proteomes" id="UP001550850">
    <property type="component" value="Unassembled WGS sequence"/>
</dbReference>
<evidence type="ECO:0000256" key="3">
    <source>
        <dbReference type="ARBA" id="ARBA00035646"/>
    </source>
</evidence>
<dbReference type="InterPro" id="IPR047870">
    <property type="entry name" value="Gas_vesicle_GvpA"/>
</dbReference>
<dbReference type="InterPro" id="IPR050530">
    <property type="entry name" value="GvpA"/>
</dbReference>
<comment type="subunit">
    <text evidence="4 5">The gas vesicle shell is 2 nm thick and consists of a single layer of this protein. It forms helical ribs nearly perpendicular to the long axis of the vesicle.</text>
</comment>
<comment type="similarity">
    <text evidence="3 4 5">Belongs to the gas vesicle GvpA family.</text>
</comment>
<comment type="caution">
    <text evidence="7">The sequence shown here is derived from an EMBL/GenBank/DDBJ whole genome shotgun (WGS) entry which is preliminary data.</text>
</comment>
<dbReference type="PROSITE" id="PS00234">
    <property type="entry name" value="GAS_VESICLE_A_1"/>
    <property type="match status" value="1"/>
</dbReference>